<dbReference type="OrthoDB" id="9802264at2"/>
<reference evidence="6 7" key="1">
    <citation type="submission" date="2016-12" db="EMBL/GenBank/DDBJ databases">
        <title>Domibacillus sp. SAB 38T whole genome sequencing.</title>
        <authorList>
            <person name="Verma A."/>
            <person name="Ojha A.K."/>
            <person name="Krishnamurthi S."/>
        </authorList>
    </citation>
    <scope>NUCLEOTIDE SEQUENCE [LARGE SCALE GENOMIC DNA]</scope>
    <source>
        <strain evidence="6 7">SAB 38</strain>
    </source>
</reference>
<dbReference type="SMART" id="SM00382">
    <property type="entry name" value="AAA"/>
    <property type="match status" value="1"/>
</dbReference>
<dbReference type="InterPro" id="IPR003439">
    <property type="entry name" value="ABC_transporter-like_ATP-bd"/>
</dbReference>
<dbReference type="PROSITE" id="PS00211">
    <property type="entry name" value="ABC_TRANSPORTER_1"/>
    <property type="match status" value="1"/>
</dbReference>
<evidence type="ECO:0000259" key="5">
    <source>
        <dbReference type="PROSITE" id="PS50893"/>
    </source>
</evidence>
<dbReference type="CDD" id="cd03293">
    <property type="entry name" value="ABC_NrtD_SsuB_transporters"/>
    <property type="match status" value="1"/>
</dbReference>
<organism evidence="6 7">
    <name type="scientific">Domibacillus epiphyticus</name>
    <dbReference type="NCBI Taxonomy" id="1714355"/>
    <lineage>
        <taxon>Bacteria</taxon>
        <taxon>Bacillati</taxon>
        <taxon>Bacillota</taxon>
        <taxon>Bacilli</taxon>
        <taxon>Bacillales</taxon>
        <taxon>Bacillaceae</taxon>
        <taxon>Domibacillus</taxon>
    </lineage>
</organism>
<keyword evidence="3 6" id="KW-0067">ATP-binding</keyword>
<sequence>MSFLTIQDGTYGYEGNTPIIKKINWTIEKGEFHCLVGKSGCGKTTLLKLASGLLKPDTGNVYFQGNNLTEPSHECGFVFQSPTLLEWKTVMDNVLLPVSLKRKITKEDRKHAASLLDMLGLSSHLTQYPQHLSGGQQSRVAIARALIQKPSMLFLDEPFAALDAITREELQEDLLRICQAQHTTVLFITHDISEAVYLSDRVAVMDQGKIIYDVNVELLKPRTMKMRYDPYFNDLCLNIRQVMSGEQS</sequence>
<accession>A0A1V2A5G2</accession>
<dbReference type="EMBL" id="MSFI01000026">
    <property type="protein sequence ID" value="OMP66044.1"/>
    <property type="molecule type" value="Genomic_DNA"/>
</dbReference>
<keyword evidence="7" id="KW-1185">Reference proteome</keyword>
<dbReference type="InterPro" id="IPR017871">
    <property type="entry name" value="ABC_transporter-like_CS"/>
</dbReference>
<proteinExistence type="predicted"/>
<dbReference type="Proteomes" id="UP000188613">
    <property type="component" value="Unassembled WGS sequence"/>
</dbReference>
<dbReference type="PROSITE" id="PS50893">
    <property type="entry name" value="ABC_TRANSPORTER_2"/>
    <property type="match status" value="1"/>
</dbReference>
<dbReference type="RefSeq" id="WP_076767622.1">
    <property type="nucleotide sequence ID" value="NZ_MSFI01000026.1"/>
</dbReference>
<dbReference type="Pfam" id="PF00005">
    <property type="entry name" value="ABC_tran"/>
    <property type="match status" value="1"/>
</dbReference>
<dbReference type="Gene3D" id="3.40.50.300">
    <property type="entry name" value="P-loop containing nucleotide triphosphate hydrolases"/>
    <property type="match status" value="1"/>
</dbReference>
<evidence type="ECO:0000256" key="3">
    <source>
        <dbReference type="ARBA" id="ARBA00022840"/>
    </source>
</evidence>
<comment type="caution">
    <text evidence="6">The sequence shown here is derived from an EMBL/GenBank/DDBJ whole genome shotgun (WGS) entry which is preliminary data.</text>
</comment>
<dbReference type="InterPro" id="IPR027417">
    <property type="entry name" value="P-loop_NTPase"/>
</dbReference>
<dbReference type="AlphaFoldDB" id="A0A1V2A5G2"/>
<evidence type="ECO:0000313" key="6">
    <source>
        <dbReference type="EMBL" id="OMP66044.1"/>
    </source>
</evidence>
<dbReference type="InterPro" id="IPR003593">
    <property type="entry name" value="AAA+_ATPase"/>
</dbReference>
<dbReference type="GO" id="GO:0005524">
    <property type="term" value="F:ATP binding"/>
    <property type="evidence" value="ECO:0007669"/>
    <property type="project" value="UniProtKB-KW"/>
</dbReference>
<name>A0A1V2A5G2_9BACI</name>
<keyword evidence="2" id="KW-0547">Nucleotide-binding</keyword>
<feature type="domain" description="ABC transporter" evidence="5">
    <location>
        <begin position="4"/>
        <end position="232"/>
    </location>
</feature>
<evidence type="ECO:0000256" key="4">
    <source>
        <dbReference type="ARBA" id="ARBA00022967"/>
    </source>
</evidence>
<dbReference type="PANTHER" id="PTHR42788:SF13">
    <property type="entry name" value="ALIPHATIC SULFONATES IMPORT ATP-BINDING PROTEIN SSUB"/>
    <property type="match status" value="1"/>
</dbReference>
<dbReference type="InterPro" id="IPR050166">
    <property type="entry name" value="ABC_transporter_ATP-bind"/>
</dbReference>
<dbReference type="STRING" id="1714355.BTO28_14745"/>
<dbReference type="PANTHER" id="PTHR42788">
    <property type="entry name" value="TAURINE IMPORT ATP-BINDING PROTEIN-RELATED"/>
    <property type="match status" value="1"/>
</dbReference>
<keyword evidence="4" id="KW-1278">Translocase</keyword>
<protein>
    <submittedName>
        <fullName evidence="6">Nitrate ABC transporter ATP-binding protein</fullName>
    </submittedName>
</protein>
<evidence type="ECO:0000313" key="7">
    <source>
        <dbReference type="Proteomes" id="UP000188613"/>
    </source>
</evidence>
<dbReference type="SUPFAM" id="SSF52540">
    <property type="entry name" value="P-loop containing nucleoside triphosphate hydrolases"/>
    <property type="match status" value="1"/>
</dbReference>
<evidence type="ECO:0000256" key="2">
    <source>
        <dbReference type="ARBA" id="ARBA00022741"/>
    </source>
</evidence>
<keyword evidence="1" id="KW-0813">Transport</keyword>
<gene>
    <name evidence="6" type="ORF">BTO28_14745</name>
</gene>
<dbReference type="GO" id="GO:0016887">
    <property type="term" value="F:ATP hydrolysis activity"/>
    <property type="evidence" value="ECO:0007669"/>
    <property type="project" value="InterPro"/>
</dbReference>
<evidence type="ECO:0000256" key="1">
    <source>
        <dbReference type="ARBA" id="ARBA00022448"/>
    </source>
</evidence>